<dbReference type="InterPro" id="IPR050661">
    <property type="entry name" value="BglG_antiterminators"/>
</dbReference>
<dbReference type="GO" id="GO:0006355">
    <property type="term" value="P:regulation of DNA-templated transcription"/>
    <property type="evidence" value="ECO:0007669"/>
    <property type="project" value="InterPro"/>
</dbReference>
<dbReference type="AlphaFoldDB" id="A0A848N0Y4"/>
<protein>
    <submittedName>
        <fullName evidence="4">Transcriptional antiterminator</fullName>
    </submittedName>
</protein>
<organism evidence="5 7">
    <name type="scientific">Enterococcus mundtii</name>
    <dbReference type="NCBI Taxonomy" id="53346"/>
    <lineage>
        <taxon>Bacteria</taxon>
        <taxon>Bacillati</taxon>
        <taxon>Bacillota</taxon>
        <taxon>Bacilli</taxon>
        <taxon>Lactobacillales</taxon>
        <taxon>Enterococcaceae</taxon>
        <taxon>Enterococcus</taxon>
    </lineage>
</organism>
<dbReference type="RefSeq" id="WP_074802078.1">
    <property type="nucleotide sequence ID" value="NZ_AP019812.1"/>
</dbReference>
<keyword evidence="1" id="KW-0805">Transcription regulation</keyword>
<dbReference type="InterPro" id="IPR036388">
    <property type="entry name" value="WH-like_DNA-bd_sf"/>
</dbReference>
<geneLocation type="plasmid" evidence="4">
    <name>pEM15-1A-2</name>
</geneLocation>
<keyword evidence="2" id="KW-0804">Transcription</keyword>
<evidence type="ECO:0000256" key="2">
    <source>
        <dbReference type="ARBA" id="ARBA00023163"/>
    </source>
</evidence>
<dbReference type="PANTHER" id="PTHR30185">
    <property type="entry name" value="CRYPTIC BETA-GLUCOSIDE BGL OPERON ANTITERMINATOR"/>
    <property type="match status" value="1"/>
</dbReference>
<accession>A0A848N0Y4</accession>
<proteinExistence type="predicted"/>
<evidence type="ECO:0000313" key="7">
    <source>
        <dbReference type="Proteomes" id="UP000557857"/>
    </source>
</evidence>
<dbReference type="Pfam" id="PF05043">
    <property type="entry name" value="Mga"/>
    <property type="match status" value="1"/>
</dbReference>
<evidence type="ECO:0000313" key="6">
    <source>
        <dbReference type="Proteomes" id="UP000509460"/>
    </source>
</evidence>
<dbReference type="InterPro" id="IPR011608">
    <property type="entry name" value="PRD"/>
</dbReference>
<dbReference type="InterPro" id="IPR007737">
    <property type="entry name" value="Mga_HTH"/>
</dbReference>
<dbReference type="PANTHER" id="PTHR30185:SF13">
    <property type="entry name" value="LICABCH OPERON REGULATOR-RELATED"/>
    <property type="match status" value="1"/>
</dbReference>
<evidence type="ECO:0000256" key="1">
    <source>
        <dbReference type="ARBA" id="ARBA00023015"/>
    </source>
</evidence>
<evidence type="ECO:0000313" key="5">
    <source>
        <dbReference type="EMBL" id="NMP59681.1"/>
    </source>
</evidence>
<dbReference type="Proteomes" id="UP000557857">
    <property type="component" value="Unassembled WGS sequence"/>
</dbReference>
<dbReference type="PROSITE" id="PS51372">
    <property type="entry name" value="PRD_2"/>
    <property type="match status" value="1"/>
</dbReference>
<gene>
    <name evidence="4" type="ORF">EM151A_5039</name>
    <name evidence="5" type="ORF">HI921_14650</name>
</gene>
<geneLocation type="plasmid" evidence="6">
    <name>pem15-1a-2 dna</name>
</geneLocation>
<sequence>MKEFQLEFLSNKKNKRWLTILNFLELSEVISSTDLSKAIGVAERTIILDVNQIKNEISKYSEITSFHTGYTLKIKNMEKYLSFKKELLSQEPLFIILENIFYSNLYSIDEWSDKLYISKTTLVRYLTKVEDIFTKYKLSIQYNPLNFVGSEVNIRKFFVDFYYISNYTPHTVFPDLKVVELAETLFKNEKFQNNTSITSLELAYYIYISIERSLQGHIVSLSKESNKIYINNNNNEFEKLDRYVYMVYNHQLPVDELAYIYYLYISNRTTNQSKELEFCHQFSSYFQIDSLVKKIFNDQRIFSENKQLDFIFLTSFFTSVKIKHLLSSVYLMNITDHTTDSINYNLVAYENLYPYVQLVLKKLKIDIYKEDIVSNFLRLRQTLRDIYVKKQKNIVFLLEGDTFIRQNIKAKATKYFSFHNLFFIDKMYFENFMESNYIDIVVTNYSEYFENISTKKYILFNTIPNINDWETLLIEISSKEDLEFLLKK</sequence>
<evidence type="ECO:0000259" key="3">
    <source>
        <dbReference type="PROSITE" id="PS51372"/>
    </source>
</evidence>
<name>A0A848N0Y4_ENTMU</name>
<dbReference type="EMBL" id="AP019812">
    <property type="protein sequence ID" value="BBM16328.1"/>
    <property type="molecule type" value="Genomic_DNA"/>
</dbReference>
<dbReference type="Proteomes" id="UP000509460">
    <property type="component" value="Plasmid pEM15-1A-2"/>
</dbReference>
<dbReference type="Gene3D" id="1.10.10.10">
    <property type="entry name" value="Winged helix-like DNA-binding domain superfamily/Winged helix DNA-binding domain"/>
    <property type="match status" value="1"/>
</dbReference>
<reference evidence="5 7" key="2">
    <citation type="submission" date="2020-04" db="EMBL/GenBank/DDBJ databases">
        <authorList>
            <person name="Abaymova A."/>
            <person name="Teymurazov M."/>
            <person name="Tazyna O."/>
            <person name="Chatushin Y."/>
            <person name="Svetoch E."/>
            <person name="Pereligyn V."/>
            <person name="Pohylenko V."/>
            <person name="Platonov M."/>
            <person name="Kartsev N."/>
            <person name="Skryabin Y."/>
            <person name="Sizova A."/>
            <person name="Solomentsev V."/>
            <person name="Kislichkina A."/>
            <person name="Bogun A."/>
        </authorList>
    </citation>
    <scope>NUCLEOTIDE SEQUENCE [LARGE SCALE GENOMIC DNA]</scope>
    <source>
        <strain evidence="5">SCPM-O-B-8398</strain>
        <strain evidence="7">SCPM-O-B-8398 (E28)</strain>
    </source>
</reference>
<dbReference type="EMBL" id="JABCAG010000070">
    <property type="protein sequence ID" value="NMP59681.1"/>
    <property type="molecule type" value="Genomic_DNA"/>
</dbReference>
<feature type="domain" description="PRD" evidence="3">
    <location>
        <begin position="166"/>
        <end position="274"/>
    </location>
</feature>
<evidence type="ECO:0000313" key="4">
    <source>
        <dbReference type="EMBL" id="BBM16328.1"/>
    </source>
</evidence>
<keyword evidence="4" id="KW-0614">Plasmid</keyword>
<reference evidence="4 6" key="1">
    <citation type="submission" date="2019-07" db="EMBL/GenBank/DDBJ databases">
        <title>antibiotic susceptibility of plant-derived lactic acid bacteria.</title>
        <authorList>
            <person name="Sugiyama M."/>
            <person name="Noda M."/>
        </authorList>
    </citation>
    <scope>NUCLEOTIDE SEQUENCE [LARGE SCALE GENOMIC DNA]</scope>
    <source>
        <strain evidence="4 6">15-1A</strain>
        <plasmid evidence="4">pEM15-1A-2</plasmid>
        <plasmid evidence="6">pem15-1a-2 dna</plasmid>
    </source>
</reference>